<dbReference type="AlphaFoldDB" id="G0MTH7"/>
<gene>
    <name evidence="2" type="ORF">CAEBREN_20224</name>
</gene>
<evidence type="ECO:0000256" key="1">
    <source>
        <dbReference type="SAM" id="Coils"/>
    </source>
</evidence>
<dbReference type="HOGENOM" id="CLU_2225525_0_0_1"/>
<sequence>MSTQEIAEFQLKVYDLTKQIENAENQAKDAEKIYKAQPEFPTDQAGMEKKACYGTLVLSLWRHHSMLLKKRAVFKNTVSLLEEEYQLENTIAGIQDDLQSLQKRRY</sequence>
<protein>
    <submittedName>
        <fullName evidence="2">Uncharacterized protein</fullName>
    </submittedName>
</protein>
<accession>G0MTH7</accession>
<keyword evidence="1" id="KW-0175">Coiled coil</keyword>
<dbReference type="Proteomes" id="UP000008068">
    <property type="component" value="Unassembled WGS sequence"/>
</dbReference>
<proteinExistence type="predicted"/>
<reference evidence="3" key="1">
    <citation type="submission" date="2011-07" db="EMBL/GenBank/DDBJ databases">
        <authorList>
            <consortium name="Caenorhabditis brenneri Sequencing and Analysis Consortium"/>
            <person name="Wilson R.K."/>
        </authorList>
    </citation>
    <scope>NUCLEOTIDE SEQUENCE [LARGE SCALE GENOMIC DNA]</scope>
    <source>
        <strain evidence="3">PB2801</strain>
    </source>
</reference>
<keyword evidence="3" id="KW-1185">Reference proteome</keyword>
<name>G0MTH7_CAEBE</name>
<organism evidence="3">
    <name type="scientific">Caenorhabditis brenneri</name>
    <name type="common">Nematode worm</name>
    <dbReference type="NCBI Taxonomy" id="135651"/>
    <lineage>
        <taxon>Eukaryota</taxon>
        <taxon>Metazoa</taxon>
        <taxon>Ecdysozoa</taxon>
        <taxon>Nematoda</taxon>
        <taxon>Chromadorea</taxon>
        <taxon>Rhabditida</taxon>
        <taxon>Rhabditina</taxon>
        <taxon>Rhabditomorpha</taxon>
        <taxon>Rhabditoidea</taxon>
        <taxon>Rhabditidae</taxon>
        <taxon>Peloderinae</taxon>
        <taxon>Caenorhabditis</taxon>
    </lineage>
</organism>
<dbReference type="EMBL" id="GL379811">
    <property type="protein sequence ID" value="EGT43537.1"/>
    <property type="molecule type" value="Genomic_DNA"/>
</dbReference>
<dbReference type="InParanoid" id="G0MTH7"/>
<feature type="coiled-coil region" evidence="1">
    <location>
        <begin position="6"/>
        <end position="33"/>
    </location>
</feature>
<evidence type="ECO:0000313" key="3">
    <source>
        <dbReference type="Proteomes" id="UP000008068"/>
    </source>
</evidence>
<evidence type="ECO:0000313" key="2">
    <source>
        <dbReference type="EMBL" id="EGT43537.1"/>
    </source>
</evidence>